<keyword evidence="20" id="KW-1185">Reference proteome</keyword>
<evidence type="ECO:0000256" key="5">
    <source>
        <dbReference type="ARBA" id="ARBA00022496"/>
    </source>
</evidence>
<evidence type="ECO:0000256" key="4">
    <source>
        <dbReference type="ARBA" id="ARBA00022475"/>
    </source>
</evidence>
<evidence type="ECO:0000256" key="2">
    <source>
        <dbReference type="ARBA" id="ARBA00004651"/>
    </source>
</evidence>
<evidence type="ECO:0000256" key="8">
    <source>
        <dbReference type="ARBA" id="ARBA00022989"/>
    </source>
</evidence>
<feature type="transmembrane region" description="Helical" evidence="16">
    <location>
        <begin position="734"/>
        <end position="754"/>
    </location>
</feature>
<feature type="transmembrane region" description="Helical" evidence="16">
    <location>
        <begin position="307"/>
        <end position="329"/>
    </location>
</feature>
<keyword evidence="15" id="KW-0479">Metal-binding</keyword>
<evidence type="ECO:0000256" key="12">
    <source>
        <dbReference type="ARBA" id="ARBA00023136"/>
    </source>
</evidence>
<comment type="similarity">
    <text evidence="16">Belongs to the TRAFAC class TrmE-Era-EngA-EngB-Septin-like GTPase superfamily. FeoB GTPase (TC 9.A.8) family.</text>
</comment>
<feature type="binding site" evidence="15">
    <location>
        <position position="50"/>
    </location>
    <ligand>
        <name>Mg(2+)</name>
        <dbReference type="ChEBI" id="CHEBI:18420"/>
        <label>2</label>
    </ligand>
</feature>
<feature type="transmembrane region" description="Helical" evidence="16">
    <location>
        <begin position="518"/>
        <end position="537"/>
    </location>
</feature>
<feature type="region of interest" description="Disordered" evidence="17">
    <location>
        <begin position="234"/>
        <end position="260"/>
    </location>
</feature>
<evidence type="ECO:0000256" key="17">
    <source>
        <dbReference type="SAM" id="MobiDB-lite"/>
    </source>
</evidence>
<dbReference type="InterPro" id="IPR050860">
    <property type="entry name" value="FeoB_GTPase"/>
</dbReference>
<dbReference type="PRINTS" id="PR00326">
    <property type="entry name" value="GTP1OBG"/>
</dbReference>
<accession>A0A7K0K4A5</accession>
<evidence type="ECO:0000256" key="14">
    <source>
        <dbReference type="PIRSR" id="PIRSR603373-1"/>
    </source>
</evidence>
<dbReference type="InterPro" id="IPR030389">
    <property type="entry name" value="G_FEOB_dom"/>
</dbReference>
<feature type="transmembrane region" description="Helical" evidence="16">
    <location>
        <begin position="487"/>
        <end position="512"/>
    </location>
</feature>
<name>A0A7K0K4A5_9ACTO</name>
<keyword evidence="9 16" id="KW-0408">Iron</keyword>
<dbReference type="NCBIfam" id="TIGR00437">
    <property type="entry name" value="feoB"/>
    <property type="match status" value="1"/>
</dbReference>
<evidence type="ECO:0000256" key="6">
    <source>
        <dbReference type="ARBA" id="ARBA00022692"/>
    </source>
</evidence>
<feature type="binding site" evidence="14">
    <location>
        <begin position="35"/>
        <end position="42"/>
    </location>
    <ligand>
        <name>GTP</name>
        <dbReference type="ChEBI" id="CHEBI:37565"/>
        <label>1</label>
    </ligand>
</feature>
<dbReference type="GO" id="GO:0005886">
    <property type="term" value="C:plasma membrane"/>
    <property type="evidence" value="ECO:0007669"/>
    <property type="project" value="UniProtKB-SubCell"/>
</dbReference>
<dbReference type="SUPFAM" id="SSF52540">
    <property type="entry name" value="P-loop containing nucleoside triphosphate hydrolases"/>
    <property type="match status" value="1"/>
</dbReference>
<keyword evidence="7 14" id="KW-0547">Nucleotide-binding</keyword>
<dbReference type="InterPro" id="IPR011640">
    <property type="entry name" value="Fe2_transport_prot_B_C"/>
</dbReference>
<dbReference type="PANTHER" id="PTHR43185:SF1">
    <property type="entry name" value="FE(2+) TRANSPORTER FEOB"/>
    <property type="match status" value="1"/>
</dbReference>
<feature type="transmembrane region" description="Helical" evidence="16">
    <location>
        <begin position="457"/>
        <end position="475"/>
    </location>
</feature>
<feature type="domain" description="FeoB-type G" evidence="18">
    <location>
        <begin position="28"/>
        <end position="200"/>
    </location>
</feature>
<feature type="transmembrane region" description="Helical" evidence="16">
    <location>
        <begin position="575"/>
        <end position="595"/>
    </location>
</feature>
<comment type="subcellular location">
    <subcellularLocation>
        <location evidence="16">Cell inner membrane</location>
        <topology evidence="16">Multi-pass membrane protein</topology>
    </subcellularLocation>
    <subcellularLocation>
        <location evidence="2">Cell membrane</location>
        <topology evidence="2">Multi-pass membrane protein</topology>
    </subcellularLocation>
</comment>
<dbReference type="GO" id="GO:0015093">
    <property type="term" value="F:ferrous iron transmembrane transporter activity"/>
    <property type="evidence" value="ECO:0007669"/>
    <property type="project" value="UniProtKB-UniRule"/>
</dbReference>
<evidence type="ECO:0000259" key="18">
    <source>
        <dbReference type="PROSITE" id="PS51711"/>
    </source>
</evidence>
<organism evidence="19 20">
    <name type="scientific">Mobiluncus porci</name>
    <dbReference type="NCBI Taxonomy" id="2652278"/>
    <lineage>
        <taxon>Bacteria</taxon>
        <taxon>Bacillati</taxon>
        <taxon>Actinomycetota</taxon>
        <taxon>Actinomycetes</taxon>
        <taxon>Actinomycetales</taxon>
        <taxon>Actinomycetaceae</taxon>
        <taxon>Mobiluncus</taxon>
    </lineage>
</organism>
<keyword evidence="12 16" id="KW-0472">Membrane</keyword>
<evidence type="ECO:0000256" key="11">
    <source>
        <dbReference type="ARBA" id="ARBA00023134"/>
    </source>
</evidence>
<keyword evidence="5 16" id="KW-0410">Iron transport</keyword>
<dbReference type="PROSITE" id="PS51711">
    <property type="entry name" value="G_FEOB"/>
    <property type="match status" value="1"/>
</dbReference>
<dbReference type="AlphaFoldDB" id="A0A7K0K4A5"/>
<evidence type="ECO:0000256" key="13">
    <source>
        <dbReference type="NCBIfam" id="TIGR00437"/>
    </source>
</evidence>
<feature type="transmembrane region" description="Helical" evidence="16">
    <location>
        <begin position="702"/>
        <end position="722"/>
    </location>
</feature>
<dbReference type="InterPro" id="IPR011642">
    <property type="entry name" value="Gate_dom"/>
</dbReference>
<dbReference type="Pfam" id="PF02421">
    <property type="entry name" value="FeoB_N"/>
    <property type="match status" value="1"/>
</dbReference>
<dbReference type="Pfam" id="PF07670">
    <property type="entry name" value="Gate"/>
    <property type="match status" value="2"/>
</dbReference>
<feature type="binding site" evidence="14">
    <location>
        <begin position="60"/>
        <end position="64"/>
    </location>
    <ligand>
        <name>GTP</name>
        <dbReference type="ChEBI" id="CHEBI:37565"/>
        <label>1</label>
    </ligand>
</feature>
<feature type="binding site" evidence="15">
    <location>
        <position position="49"/>
    </location>
    <ligand>
        <name>Mg(2+)</name>
        <dbReference type="ChEBI" id="CHEBI:18420"/>
        <label>2</label>
    </ligand>
</feature>
<feature type="transmembrane region" description="Helical" evidence="16">
    <location>
        <begin position="406"/>
        <end position="430"/>
    </location>
</feature>
<dbReference type="EMBL" id="VUMY01000010">
    <property type="protein sequence ID" value="MST49865.1"/>
    <property type="molecule type" value="Genomic_DNA"/>
</dbReference>
<dbReference type="Proteomes" id="UP000442535">
    <property type="component" value="Unassembled WGS sequence"/>
</dbReference>
<dbReference type="InterPro" id="IPR003373">
    <property type="entry name" value="Fe2_transport_prot-B"/>
</dbReference>
<keyword evidence="8 16" id="KW-1133">Transmembrane helix</keyword>
<dbReference type="PANTHER" id="PTHR43185">
    <property type="entry name" value="FERROUS IRON TRANSPORT PROTEIN B"/>
    <property type="match status" value="1"/>
</dbReference>
<evidence type="ECO:0000256" key="3">
    <source>
        <dbReference type="ARBA" id="ARBA00022448"/>
    </source>
</evidence>
<dbReference type="GO" id="GO:0046872">
    <property type="term" value="F:metal ion binding"/>
    <property type="evidence" value="ECO:0007669"/>
    <property type="project" value="UniProtKB-KW"/>
</dbReference>
<dbReference type="CDD" id="cd01879">
    <property type="entry name" value="FeoB"/>
    <property type="match status" value="1"/>
</dbReference>
<keyword evidence="10" id="KW-0406">Ion transport</keyword>
<dbReference type="GO" id="GO:0005525">
    <property type="term" value="F:GTP binding"/>
    <property type="evidence" value="ECO:0007669"/>
    <property type="project" value="UniProtKB-KW"/>
</dbReference>
<dbReference type="InterPro" id="IPR006073">
    <property type="entry name" value="GTP-bd"/>
</dbReference>
<sequence>MQTTAPTNVEGRLSETSVLNRERLLHDTTNVVLVGNPNVGKSSLFNDLTGLHQSVINAPGTTVEIFSGFNRNLGIRLIDTPGTYSLIPNSPDEAVAVETLAGVPGSLTDAGLQDGGVDLVVVILDATALSRSLYLLAQVGQTGLPVAVVLSMQDVAEKRGEAIDVDQLSCLLGVPVTSANARTGQGLDAVERMIENSLANPSYLAGLPWDKTAPGFNQAGYALAQASQTAVFEAESAENETTHPCGGTNCQPNSPSNRTLPTLVEGEVDEADRAAMIFDWIEKIETGLQEEKIEVPALSASDKVDRILLNPLAGTFVFMLAMYLVFWLANTFAAVFQDPLEGLFDAVGGWDFTVPAALLKIPFTDIGIPGQDVVLFHAPSLADGLVAVLTALGWEGGILQGILVDGLLTGVGVVVSFSPLMIVMFAAIAVMEDSGYMARVAFLGDRLMRTIGLDGRVIMPFIVGFGCNLPTLAALRTVPDSRSRMMAVVLTPYITCSARLIVYLFIAQVFFAEHATEVVWLMYFLSIVMVILGGLALRPIFMKGQKGAPLLLVLPAYQAPRAWVLARSAASRTWAFLKGAGKVIVVMTVVIWALMVTPVAGEGRFGDSLPANESAYGVVASAMATVFVPAGFGDWHLTGSLVTGFVAKETMLGALAATYTNADVTESDVEAAEGSGEATPTMRELVQTTFEKSAGSASAAPVAAFAFLLFVLTYTPCLATVAEQKRQLGWRRTLAAVGGQLAVAWVLAVTVFQIGKLFV</sequence>
<evidence type="ECO:0000256" key="16">
    <source>
        <dbReference type="RuleBase" id="RU362098"/>
    </source>
</evidence>
<evidence type="ECO:0000256" key="1">
    <source>
        <dbReference type="ARBA" id="ARBA00003926"/>
    </source>
</evidence>
<dbReference type="Gene3D" id="3.40.50.300">
    <property type="entry name" value="P-loop containing nucleotide triphosphate hydrolases"/>
    <property type="match status" value="1"/>
</dbReference>
<keyword evidence="11 14" id="KW-0342">GTP-binding</keyword>
<feature type="compositionally biased region" description="Polar residues" evidence="17">
    <location>
        <begin position="248"/>
        <end position="260"/>
    </location>
</feature>
<feature type="binding site" evidence="14">
    <location>
        <begin position="79"/>
        <end position="82"/>
    </location>
    <ligand>
        <name>GTP</name>
        <dbReference type="ChEBI" id="CHEBI:37565"/>
        <label>1</label>
    </ligand>
</feature>
<evidence type="ECO:0000313" key="20">
    <source>
        <dbReference type="Proteomes" id="UP000442535"/>
    </source>
</evidence>
<reference evidence="19 20" key="1">
    <citation type="submission" date="2019-08" db="EMBL/GenBank/DDBJ databases">
        <title>In-depth cultivation of the pig gut microbiome towards novel bacterial diversity and tailored functional studies.</title>
        <authorList>
            <person name="Wylensek D."/>
            <person name="Hitch T.C.A."/>
            <person name="Clavel T."/>
        </authorList>
    </citation>
    <scope>NUCLEOTIDE SEQUENCE [LARGE SCALE GENOMIC DNA]</scope>
    <source>
        <strain evidence="19 20">RF-GAM-744-WT-7</strain>
    </source>
</reference>
<evidence type="ECO:0000313" key="19">
    <source>
        <dbReference type="EMBL" id="MST49865.1"/>
    </source>
</evidence>
<comment type="caution">
    <text evidence="19">The sequence shown here is derived from an EMBL/GenBank/DDBJ whole genome shotgun (WGS) entry which is preliminary data.</text>
</comment>
<evidence type="ECO:0000256" key="15">
    <source>
        <dbReference type="PIRSR" id="PIRSR603373-2"/>
    </source>
</evidence>
<keyword evidence="6 16" id="KW-0812">Transmembrane</keyword>
<protein>
    <recommendedName>
        <fullName evidence="13 16">Ferrous iron transport protein B</fullName>
    </recommendedName>
</protein>
<dbReference type="Pfam" id="PF07664">
    <property type="entry name" value="FeoB_C"/>
    <property type="match status" value="1"/>
</dbReference>
<evidence type="ECO:0000256" key="10">
    <source>
        <dbReference type="ARBA" id="ARBA00023065"/>
    </source>
</evidence>
<gene>
    <name evidence="19" type="primary">feoB</name>
    <name evidence="19" type="ORF">FYJ63_06400</name>
</gene>
<feature type="transmembrane region" description="Helical" evidence="16">
    <location>
        <begin position="374"/>
        <end position="394"/>
    </location>
</feature>
<keyword evidence="4" id="KW-1003">Cell membrane</keyword>
<proteinExistence type="inferred from homology"/>
<keyword evidence="15" id="KW-0460">Magnesium</keyword>
<comment type="function">
    <text evidence="1 16">Probable transporter of a GTP-driven Fe(2+) uptake system.</text>
</comment>
<dbReference type="InterPro" id="IPR027417">
    <property type="entry name" value="P-loop_NTPase"/>
</dbReference>
<evidence type="ECO:0000256" key="7">
    <source>
        <dbReference type="ARBA" id="ARBA00022741"/>
    </source>
</evidence>
<feature type="binding site" evidence="15">
    <location>
        <position position="46"/>
    </location>
    <ligand>
        <name>Mg(2+)</name>
        <dbReference type="ChEBI" id="CHEBI:18420"/>
        <label>2</label>
    </ligand>
</feature>
<keyword evidence="3 16" id="KW-0813">Transport</keyword>
<evidence type="ECO:0000256" key="9">
    <source>
        <dbReference type="ARBA" id="ARBA00023004"/>
    </source>
</evidence>